<dbReference type="AlphaFoldDB" id="A0A1R0GT36"/>
<gene>
    <name evidence="1" type="ORF">AYI68_g5854</name>
</gene>
<keyword evidence="2" id="KW-1185">Reference proteome</keyword>
<dbReference type="STRING" id="133383.A0A1R0GT36"/>
<evidence type="ECO:0008006" key="3">
    <source>
        <dbReference type="Google" id="ProtNLM"/>
    </source>
</evidence>
<name>A0A1R0GT36_9FUNG</name>
<evidence type="ECO:0000313" key="1">
    <source>
        <dbReference type="EMBL" id="OLY80057.1"/>
    </source>
</evidence>
<proteinExistence type="predicted"/>
<reference evidence="1 2" key="1">
    <citation type="journal article" date="2016" name="Mol. Biol. Evol.">
        <title>Genome-Wide Survey of Gut Fungi (Harpellales) Reveals the First Horizontally Transferred Ubiquitin Gene from a Mosquito Host.</title>
        <authorList>
            <person name="Wang Y."/>
            <person name="White M.M."/>
            <person name="Kvist S."/>
            <person name="Moncalvo J.M."/>
        </authorList>
    </citation>
    <scope>NUCLEOTIDE SEQUENCE [LARGE SCALE GENOMIC DNA]</scope>
    <source>
        <strain evidence="1 2">ALG-7-W6</strain>
    </source>
</reference>
<organism evidence="1 2">
    <name type="scientific">Smittium mucronatum</name>
    <dbReference type="NCBI Taxonomy" id="133383"/>
    <lineage>
        <taxon>Eukaryota</taxon>
        <taxon>Fungi</taxon>
        <taxon>Fungi incertae sedis</taxon>
        <taxon>Zoopagomycota</taxon>
        <taxon>Kickxellomycotina</taxon>
        <taxon>Harpellomycetes</taxon>
        <taxon>Harpellales</taxon>
        <taxon>Legeriomycetaceae</taxon>
        <taxon>Smittium</taxon>
    </lineage>
</organism>
<accession>A0A1R0GT36</accession>
<dbReference type="Proteomes" id="UP000187455">
    <property type="component" value="Unassembled WGS sequence"/>
</dbReference>
<sequence>MLVSRGISCSVDILVGNQYTASDLLSAHKANVVIAHPAEMSTIGKTLYLDWAETLSRSATCPITIARGNDIDDSILSQISF</sequence>
<evidence type="ECO:0000313" key="2">
    <source>
        <dbReference type="Proteomes" id="UP000187455"/>
    </source>
</evidence>
<protein>
    <recommendedName>
        <fullName evidence="3">UspA domain-containing protein</fullName>
    </recommendedName>
</protein>
<comment type="caution">
    <text evidence="1">The sequence shown here is derived from an EMBL/GenBank/DDBJ whole genome shotgun (WGS) entry which is preliminary data.</text>
</comment>
<dbReference type="EMBL" id="LSSL01003819">
    <property type="protein sequence ID" value="OLY80057.1"/>
    <property type="molecule type" value="Genomic_DNA"/>
</dbReference>